<dbReference type="Proteomes" id="UP000484381">
    <property type="component" value="Unassembled WGS sequence"/>
</dbReference>
<comment type="caution">
    <text evidence="1">The sequence shown here is derived from an EMBL/GenBank/DDBJ whole genome shotgun (WGS) entry which is preliminary data.</text>
</comment>
<sequence>MNDEALNLSIRKLLKSFGVAAQREIEHAVEKALASGDVKGNETLPATITLEVAGLKLKVPFNGDVALE</sequence>
<reference evidence="1 2" key="1">
    <citation type="submission" date="2019-10" db="EMBL/GenBank/DDBJ databases">
        <title>Paraburkholderia sp. isolated from nodules of Mimosa pudica from Brazilian Atlantic Forest soils.</title>
        <authorList>
            <person name="Paulitsch F."/>
            <person name="Hungria M."/>
            <person name="Dall'Agnol R."/>
        </authorList>
    </citation>
    <scope>NUCLEOTIDE SEQUENCE [LARGE SCALE GENOMIC DNA]</scope>
    <source>
        <strain evidence="1 2">CNPSo 3157</strain>
    </source>
</reference>
<dbReference type="AlphaFoldDB" id="A0A7X1NHW3"/>
<evidence type="ECO:0000313" key="2">
    <source>
        <dbReference type="Proteomes" id="UP000484381"/>
    </source>
</evidence>
<dbReference type="RefSeq" id="WP_124612815.1">
    <property type="nucleotide sequence ID" value="NZ_WHNP01000053.1"/>
</dbReference>
<dbReference type="EMBL" id="WHNP01000053">
    <property type="protein sequence ID" value="MPW21921.1"/>
    <property type="molecule type" value="Genomic_DNA"/>
</dbReference>
<accession>A0A7X1NHW3</accession>
<keyword evidence="2" id="KW-1185">Reference proteome</keyword>
<protein>
    <submittedName>
        <fullName evidence="1">Uncharacterized protein</fullName>
    </submittedName>
</protein>
<dbReference type="Pfam" id="PF20104">
    <property type="entry name" value="DUF6494"/>
    <property type="match status" value="1"/>
</dbReference>
<organism evidence="1 2">
    <name type="scientific">Paraburkholderia franconis</name>
    <dbReference type="NCBI Taxonomy" id="2654983"/>
    <lineage>
        <taxon>Bacteria</taxon>
        <taxon>Pseudomonadati</taxon>
        <taxon>Pseudomonadota</taxon>
        <taxon>Betaproteobacteria</taxon>
        <taxon>Burkholderiales</taxon>
        <taxon>Burkholderiaceae</taxon>
        <taxon>Paraburkholderia</taxon>
    </lineage>
</organism>
<dbReference type="InterPro" id="IPR045471">
    <property type="entry name" value="DUF6494"/>
</dbReference>
<evidence type="ECO:0000313" key="1">
    <source>
        <dbReference type="EMBL" id="MPW21921.1"/>
    </source>
</evidence>
<proteinExistence type="predicted"/>
<gene>
    <name evidence="1" type="ORF">GCT13_34940</name>
</gene>
<name>A0A7X1NHW3_9BURK</name>